<dbReference type="PANTHER" id="PTHR34202:SF1">
    <property type="entry name" value="UPF0548 PROTEIN"/>
    <property type="match status" value="1"/>
</dbReference>
<gene>
    <name evidence="2" type="ORF">D3875_10535</name>
</gene>
<dbReference type="Pfam" id="PF09348">
    <property type="entry name" value="DUF1990"/>
    <property type="match status" value="1"/>
</dbReference>
<protein>
    <submittedName>
        <fullName evidence="2">DUF1990 domain-containing protein</fullName>
    </submittedName>
</protein>
<dbReference type="Proteomes" id="UP000286287">
    <property type="component" value="Unassembled WGS sequence"/>
</dbReference>
<dbReference type="InterPro" id="IPR014457">
    <property type="entry name" value="UCP010260"/>
</dbReference>
<dbReference type="OrthoDB" id="120660at2"/>
<dbReference type="AlphaFoldDB" id="A0A418V752"/>
<proteinExistence type="predicted"/>
<evidence type="ECO:0000313" key="2">
    <source>
        <dbReference type="EMBL" id="RJF71934.1"/>
    </source>
</evidence>
<sequence>MFLLRPPTPAQTEQFLTAQRALKATSYGELCATREGQCPVGYLSDQHRFVLGAGEACFRRAVAALRSWQVFETPWVTLLNPDAPFEVGATLALLVRHLGFYSLIGNRVVYLLEDERRVGFGYGTLEGHAFAGEERFVVEWLPTGEVVFELFAFSRPALPLARVGQPVVRRFQAAGAAQYGAAMVRAVQGPEASPHDPDGGSASSMP</sequence>
<name>A0A418V752_9DEIO</name>
<dbReference type="PIRSF" id="PIRSF010260">
    <property type="entry name" value="UCP010260"/>
    <property type="match status" value="1"/>
</dbReference>
<keyword evidence="3" id="KW-1185">Reference proteome</keyword>
<dbReference type="EMBL" id="QYUJ01000014">
    <property type="protein sequence ID" value="RJF71934.1"/>
    <property type="molecule type" value="Genomic_DNA"/>
</dbReference>
<accession>A0A418V752</accession>
<organism evidence="2 3">
    <name type="scientific">Deinococcus cavernae</name>
    <dbReference type="NCBI Taxonomy" id="2320857"/>
    <lineage>
        <taxon>Bacteria</taxon>
        <taxon>Thermotogati</taxon>
        <taxon>Deinococcota</taxon>
        <taxon>Deinococci</taxon>
        <taxon>Deinococcales</taxon>
        <taxon>Deinococcaceae</taxon>
        <taxon>Deinococcus</taxon>
    </lineage>
</organism>
<dbReference type="InterPro" id="IPR018960">
    <property type="entry name" value="DUF1990"/>
</dbReference>
<comment type="caution">
    <text evidence="2">The sequence shown here is derived from an EMBL/GenBank/DDBJ whole genome shotgun (WGS) entry which is preliminary data.</text>
</comment>
<dbReference type="RefSeq" id="WP_119763577.1">
    <property type="nucleotide sequence ID" value="NZ_QYUJ01000014.1"/>
</dbReference>
<reference evidence="2 3" key="1">
    <citation type="submission" date="2018-09" db="EMBL/GenBank/DDBJ databases">
        <authorList>
            <person name="Zhu H."/>
        </authorList>
    </citation>
    <scope>NUCLEOTIDE SEQUENCE [LARGE SCALE GENOMIC DNA]</scope>
    <source>
        <strain evidence="2 3">K2S05-167</strain>
    </source>
</reference>
<evidence type="ECO:0000313" key="3">
    <source>
        <dbReference type="Proteomes" id="UP000286287"/>
    </source>
</evidence>
<dbReference type="PANTHER" id="PTHR34202">
    <property type="entry name" value="UPF0548 PROTEIN"/>
    <property type="match status" value="1"/>
</dbReference>
<evidence type="ECO:0000259" key="1">
    <source>
        <dbReference type="Pfam" id="PF09348"/>
    </source>
</evidence>
<feature type="domain" description="DUF1990" evidence="1">
    <location>
        <begin position="27"/>
        <end position="181"/>
    </location>
</feature>